<dbReference type="InterPro" id="IPR011701">
    <property type="entry name" value="MFS"/>
</dbReference>
<feature type="transmembrane region" description="Helical" evidence="12">
    <location>
        <begin position="393"/>
        <end position="414"/>
    </location>
</feature>
<feature type="domain" description="Major facilitator superfamily (MFS) profile" evidence="13">
    <location>
        <begin position="25"/>
        <end position="449"/>
    </location>
</feature>
<evidence type="ECO:0000313" key="15">
    <source>
        <dbReference type="Proteomes" id="UP001168821"/>
    </source>
</evidence>
<evidence type="ECO:0000256" key="1">
    <source>
        <dbReference type="ARBA" id="ARBA00004141"/>
    </source>
</evidence>
<feature type="transmembrane region" description="Helical" evidence="12">
    <location>
        <begin position="331"/>
        <end position="350"/>
    </location>
</feature>
<comment type="function">
    <text evidence="10">May be an inorganic phosphate cotransporter.</text>
</comment>
<feature type="domain" description="Major facilitator superfamily (MFS) profile" evidence="13">
    <location>
        <begin position="469"/>
        <end position="895"/>
    </location>
</feature>
<name>A0AA38M742_9CUCU</name>
<feature type="transmembrane region" description="Helical" evidence="12">
    <location>
        <begin position="163"/>
        <end position="185"/>
    </location>
</feature>
<evidence type="ECO:0000256" key="12">
    <source>
        <dbReference type="SAM" id="Phobius"/>
    </source>
</evidence>
<keyword evidence="4 12" id="KW-0812">Transmembrane</keyword>
<dbReference type="GO" id="GO:0015293">
    <property type="term" value="F:symporter activity"/>
    <property type="evidence" value="ECO:0007669"/>
    <property type="project" value="UniProtKB-KW"/>
</dbReference>
<evidence type="ECO:0000256" key="6">
    <source>
        <dbReference type="ARBA" id="ARBA00022989"/>
    </source>
</evidence>
<dbReference type="GO" id="GO:0006814">
    <property type="term" value="P:sodium ion transport"/>
    <property type="evidence" value="ECO:0007669"/>
    <property type="project" value="UniProtKB-KW"/>
</dbReference>
<comment type="similarity">
    <text evidence="2">Belongs to the major facilitator superfamily. Sodium/anion cotransporter family.</text>
</comment>
<dbReference type="Pfam" id="PF07690">
    <property type="entry name" value="MFS_1"/>
    <property type="match status" value="2"/>
</dbReference>
<keyword evidence="15" id="KW-1185">Reference proteome</keyword>
<feature type="transmembrane region" description="Helical" evidence="12">
    <location>
        <begin position="23"/>
        <end position="43"/>
    </location>
</feature>
<feature type="transmembrane region" description="Helical" evidence="12">
    <location>
        <begin position="191"/>
        <end position="211"/>
    </location>
</feature>
<feature type="transmembrane region" description="Helical" evidence="12">
    <location>
        <begin position="802"/>
        <end position="826"/>
    </location>
</feature>
<comment type="subcellular location">
    <subcellularLocation>
        <location evidence="1">Membrane</location>
        <topology evidence="1">Multi-pass membrane protein</topology>
    </subcellularLocation>
</comment>
<dbReference type="PROSITE" id="PS50850">
    <property type="entry name" value="MFS"/>
    <property type="match status" value="2"/>
</dbReference>
<feature type="transmembrane region" description="Helical" evidence="12">
    <location>
        <begin position="426"/>
        <end position="447"/>
    </location>
</feature>
<feature type="transmembrane region" description="Helical" evidence="12">
    <location>
        <begin position="739"/>
        <end position="756"/>
    </location>
</feature>
<dbReference type="AlphaFoldDB" id="A0AA38M742"/>
<dbReference type="GO" id="GO:0006820">
    <property type="term" value="P:monoatomic anion transport"/>
    <property type="evidence" value="ECO:0007669"/>
    <property type="project" value="TreeGrafter"/>
</dbReference>
<evidence type="ECO:0000259" key="13">
    <source>
        <dbReference type="PROSITE" id="PS50850"/>
    </source>
</evidence>
<evidence type="ECO:0000256" key="3">
    <source>
        <dbReference type="ARBA" id="ARBA00022448"/>
    </source>
</evidence>
<evidence type="ECO:0000256" key="4">
    <source>
        <dbReference type="ARBA" id="ARBA00022692"/>
    </source>
</evidence>
<sequence>MSDVKLKIPISEDQPKPIIGVRYYQFLLMFITLIICFVMRTVLSVAIISMTAKTPPDPSIPTYPEWDNTDVILSSFFWGYILPQVGAGQLSEYFGPKWFLCGTMTIGSVFNIAIPPMAAAFGSTGVIICRVIQGLNQGFLYPSLHNLISQWSPIAERARVSNVVYAGSSLGIAIAMPLTGAIAASELGWPTAFYGIGGAGVAWALIFAIFAENSPTCHKKISKEELMYIQENNGVKYSTTKKVPTPWRSILTSLPMWAILIAACAQAWGGFTLLTEIPSYMDGIMNFDIESNSLLSAVPYVGQIFTGIAVSPLADKLIINQVFSTTTTRKIFSGLGSFVPALALTWLAFIDGAEQELALVLLVVAVACTSFVVSGFLINIIDSAPNHAGTILGLVNGTSNIFSILGPLTVGLLGSDKTDPILWRKVFLLAAGIYVACTGFYVIFGSAELQPWNDIEDEASQEGIGIRYYQFALLFLTLVVSFILRTIPSVAIISMTAKTPPDASVPTYPEWDNTDIVLSSFFWGYIIPQIGAGQLGEHFGPKWFLFGTMVIGSIFSIAIPPMAAAFGSTGVIVCRVIQGLNQGFLYPSIHNLLSRWSPFSERARVSNIVYSGASIGIALAMPITGTISESKLGWPIAFYSIGGLGVAWALVFAIFVENSPASHKRVTQEELRYIQEKNAVEYGTTKKVPTPWVSIVTSMPVWAILVAACAQCLGAFTLVSEMPSYLNGVMDYDIRSNSLLSAVPYIAHAIAGVLVSPLADQLISKNIVSITSVRKIFGALAMYVPGAALIWLAFVDSTQKELAIVLLVVAVAFTALVLCGFMVNMIDVAPNHTGTIVGMAYGTSNVFSLLGPIIVSWFGTDKTDTILWRNVYLLVAGVYVACGTFYAVFASAEVQSWNDLEEKSGTY</sequence>
<dbReference type="InterPro" id="IPR050382">
    <property type="entry name" value="MFS_Na/Anion_cotransporter"/>
</dbReference>
<gene>
    <name evidence="14" type="ORF">Zmor_022826</name>
</gene>
<feature type="transmembrane region" description="Helical" evidence="12">
    <location>
        <begin position="467"/>
        <end position="487"/>
    </location>
</feature>
<evidence type="ECO:0000256" key="8">
    <source>
        <dbReference type="ARBA" id="ARBA00023136"/>
    </source>
</evidence>
<keyword evidence="9" id="KW-0406">Ion transport</keyword>
<dbReference type="InterPro" id="IPR036259">
    <property type="entry name" value="MFS_trans_sf"/>
</dbReference>
<dbReference type="Gene3D" id="1.20.1250.20">
    <property type="entry name" value="MFS general substrate transporter like domains"/>
    <property type="match status" value="4"/>
</dbReference>
<evidence type="ECO:0000256" key="2">
    <source>
        <dbReference type="ARBA" id="ARBA00008586"/>
    </source>
</evidence>
<proteinExistence type="inferred from homology"/>
<dbReference type="InterPro" id="IPR005829">
    <property type="entry name" value="Sugar_transporter_CS"/>
</dbReference>
<dbReference type="FunFam" id="1.20.1250.20:FF:000144">
    <property type="entry name" value="Picot, isoform B"/>
    <property type="match status" value="2"/>
</dbReference>
<feature type="transmembrane region" description="Helical" evidence="12">
    <location>
        <begin position="636"/>
        <end position="656"/>
    </location>
</feature>
<dbReference type="EMBL" id="JALNTZ010000007">
    <property type="protein sequence ID" value="KAJ3645142.1"/>
    <property type="molecule type" value="Genomic_DNA"/>
</dbReference>
<dbReference type="PROSITE" id="PS00217">
    <property type="entry name" value="SUGAR_TRANSPORT_2"/>
    <property type="match status" value="1"/>
</dbReference>
<feature type="transmembrane region" description="Helical" evidence="12">
    <location>
        <begin position="543"/>
        <end position="563"/>
    </location>
</feature>
<organism evidence="14 15">
    <name type="scientific">Zophobas morio</name>
    <dbReference type="NCBI Taxonomy" id="2755281"/>
    <lineage>
        <taxon>Eukaryota</taxon>
        <taxon>Metazoa</taxon>
        <taxon>Ecdysozoa</taxon>
        <taxon>Arthropoda</taxon>
        <taxon>Hexapoda</taxon>
        <taxon>Insecta</taxon>
        <taxon>Pterygota</taxon>
        <taxon>Neoptera</taxon>
        <taxon>Endopterygota</taxon>
        <taxon>Coleoptera</taxon>
        <taxon>Polyphaga</taxon>
        <taxon>Cucujiformia</taxon>
        <taxon>Tenebrionidae</taxon>
        <taxon>Zophobas</taxon>
    </lineage>
</organism>
<keyword evidence="7" id="KW-0915">Sodium</keyword>
<dbReference type="PANTHER" id="PTHR11662">
    <property type="entry name" value="SOLUTE CARRIER FAMILY 17"/>
    <property type="match status" value="1"/>
</dbReference>
<dbReference type="Proteomes" id="UP001168821">
    <property type="component" value="Unassembled WGS sequence"/>
</dbReference>
<evidence type="ECO:0000256" key="11">
    <source>
        <dbReference type="ARBA" id="ARBA00068450"/>
    </source>
</evidence>
<feature type="transmembrane region" description="Helical" evidence="12">
    <location>
        <begin position="776"/>
        <end position="795"/>
    </location>
</feature>
<dbReference type="FunFam" id="1.20.1250.20:FF:000003">
    <property type="entry name" value="Solute carrier family 17 member 3"/>
    <property type="match status" value="2"/>
</dbReference>
<evidence type="ECO:0000256" key="7">
    <source>
        <dbReference type="ARBA" id="ARBA00023053"/>
    </source>
</evidence>
<feature type="transmembrane region" description="Helical" evidence="12">
    <location>
        <begin position="357"/>
        <end position="381"/>
    </location>
</feature>
<feature type="transmembrane region" description="Helical" evidence="12">
    <location>
        <begin position="871"/>
        <end position="892"/>
    </location>
</feature>
<dbReference type="PANTHER" id="PTHR11662:SF280">
    <property type="entry name" value="FI21844P1-RELATED"/>
    <property type="match status" value="1"/>
</dbReference>
<feature type="transmembrane region" description="Helical" evidence="12">
    <location>
        <begin position="838"/>
        <end position="859"/>
    </location>
</feature>
<keyword evidence="9" id="KW-0739">Sodium transport</keyword>
<dbReference type="SUPFAM" id="SSF103473">
    <property type="entry name" value="MFS general substrate transporter"/>
    <property type="match status" value="2"/>
</dbReference>
<reference evidence="14" key="1">
    <citation type="journal article" date="2023" name="G3 (Bethesda)">
        <title>Whole genome assemblies of Zophobas morio and Tenebrio molitor.</title>
        <authorList>
            <person name="Kaur S."/>
            <person name="Stinson S.A."/>
            <person name="diCenzo G.C."/>
        </authorList>
    </citation>
    <scope>NUCLEOTIDE SEQUENCE</scope>
    <source>
        <strain evidence="14">QUZm001</strain>
    </source>
</reference>
<evidence type="ECO:0000256" key="5">
    <source>
        <dbReference type="ARBA" id="ARBA00022847"/>
    </source>
</evidence>
<keyword evidence="3" id="KW-0813">Transport</keyword>
<accession>A0AA38M742</accession>
<feature type="transmembrane region" description="Helical" evidence="12">
    <location>
        <begin position="605"/>
        <end position="624"/>
    </location>
</feature>
<keyword evidence="5" id="KW-0769">Symport</keyword>
<protein>
    <recommendedName>
        <fullName evidence="11">Putative inorganic phosphate cotransporter</fullName>
    </recommendedName>
</protein>
<keyword evidence="6 12" id="KW-1133">Transmembrane helix</keyword>
<comment type="caution">
    <text evidence="14">The sequence shown here is derived from an EMBL/GenBank/DDBJ whole genome shotgun (WGS) entry which is preliminary data.</text>
</comment>
<evidence type="ECO:0000313" key="14">
    <source>
        <dbReference type="EMBL" id="KAJ3645142.1"/>
    </source>
</evidence>
<keyword evidence="8 12" id="KW-0472">Membrane</keyword>
<evidence type="ECO:0000256" key="10">
    <source>
        <dbReference type="ARBA" id="ARBA00054632"/>
    </source>
</evidence>
<dbReference type="GO" id="GO:0016020">
    <property type="term" value="C:membrane"/>
    <property type="evidence" value="ECO:0007669"/>
    <property type="project" value="UniProtKB-SubCell"/>
</dbReference>
<dbReference type="InterPro" id="IPR020846">
    <property type="entry name" value="MFS_dom"/>
</dbReference>
<feature type="transmembrane region" description="Helical" evidence="12">
    <location>
        <begin position="250"/>
        <end position="271"/>
    </location>
</feature>
<evidence type="ECO:0000256" key="9">
    <source>
        <dbReference type="ARBA" id="ARBA00023201"/>
    </source>
</evidence>